<organism evidence="1">
    <name type="scientific">marine metagenome</name>
    <dbReference type="NCBI Taxonomy" id="408172"/>
    <lineage>
        <taxon>unclassified sequences</taxon>
        <taxon>metagenomes</taxon>
        <taxon>ecological metagenomes</taxon>
    </lineage>
</organism>
<gene>
    <name evidence="1" type="ORF">METZ01_LOCUS106979</name>
</gene>
<sequence length="156" mass="18085">MIAYLSGAMEYAQNEGADWRIVMKDWLKEHLSHEVIDPVMESNKLVVHYDAKDYRDWKNTNPGKFKEFFRLLIQQDLRAVMGQSDYLIVLWDKSVLKGGGTHGEVTMGYWVDKPIFLVNTLPEEDLSAWISSCATETFASFDELKAVLLKRYKETK</sequence>
<reference evidence="1" key="1">
    <citation type="submission" date="2018-05" db="EMBL/GenBank/DDBJ databases">
        <authorList>
            <person name="Lanie J.A."/>
            <person name="Ng W.-L."/>
            <person name="Kazmierczak K.M."/>
            <person name="Andrzejewski T.M."/>
            <person name="Davidsen T.M."/>
            <person name="Wayne K.J."/>
            <person name="Tettelin H."/>
            <person name="Glass J.I."/>
            <person name="Rusch D."/>
            <person name="Podicherti R."/>
            <person name="Tsui H.-C.T."/>
            <person name="Winkler M.E."/>
        </authorList>
    </citation>
    <scope>NUCLEOTIDE SEQUENCE</scope>
</reference>
<protein>
    <submittedName>
        <fullName evidence="1">Uncharacterized protein</fullName>
    </submittedName>
</protein>
<accession>A0A381WNR6</accession>
<evidence type="ECO:0000313" key="1">
    <source>
        <dbReference type="EMBL" id="SVA54125.1"/>
    </source>
</evidence>
<name>A0A381WNR6_9ZZZZ</name>
<dbReference type="EMBL" id="UINC01012387">
    <property type="protein sequence ID" value="SVA54125.1"/>
    <property type="molecule type" value="Genomic_DNA"/>
</dbReference>
<proteinExistence type="predicted"/>
<dbReference type="AlphaFoldDB" id="A0A381WNR6"/>